<evidence type="ECO:0000259" key="8">
    <source>
        <dbReference type="Pfam" id="PF00884"/>
    </source>
</evidence>
<evidence type="ECO:0000256" key="7">
    <source>
        <dbReference type="SAM" id="SignalP"/>
    </source>
</evidence>
<keyword evidence="6" id="KW-0106">Calcium</keyword>
<dbReference type="Gene3D" id="3.40.720.10">
    <property type="entry name" value="Alkaline Phosphatase, subunit A"/>
    <property type="match status" value="1"/>
</dbReference>
<dbReference type="SUPFAM" id="SSF53649">
    <property type="entry name" value="Alkaline phosphatase-like"/>
    <property type="match status" value="1"/>
</dbReference>
<evidence type="ECO:0000256" key="6">
    <source>
        <dbReference type="ARBA" id="ARBA00022837"/>
    </source>
</evidence>
<dbReference type="EMBL" id="BAABGA010000006">
    <property type="protein sequence ID" value="GAA4444758.1"/>
    <property type="molecule type" value="Genomic_DNA"/>
</dbReference>
<dbReference type="InterPro" id="IPR017850">
    <property type="entry name" value="Alkaline_phosphatase_core_sf"/>
</dbReference>
<dbReference type="Pfam" id="PF00884">
    <property type="entry name" value="Sulfatase"/>
    <property type="match status" value="1"/>
</dbReference>
<evidence type="ECO:0000313" key="9">
    <source>
        <dbReference type="EMBL" id="GAA4444758.1"/>
    </source>
</evidence>
<dbReference type="InterPro" id="IPR000917">
    <property type="entry name" value="Sulfatase_N"/>
</dbReference>
<evidence type="ECO:0000256" key="3">
    <source>
        <dbReference type="ARBA" id="ARBA00022723"/>
    </source>
</evidence>
<evidence type="ECO:0000256" key="1">
    <source>
        <dbReference type="ARBA" id="ARBA00001913"/>
    </source>
</evidence>
<dbReference type="Proteomes" id="UP001500840">
    <property type="component" value="Unassembled WGS sequence"/>
</dbReference>
<dbReference type="PANTHER" id="PTHR42693">
    <property type="entry name" value="ARYLSULFATASE FAMILY MEMBER"/>
    <property type="match status" value="1"/>
</dbReference>
<dbReference type="InterPro" id="IPR024607">
    <property type="entry name" value="Sulfatase_CS"/>
</dbReference>
<feature type="chain" id="PRO_5047005490" evidence="7">
    <location>
        <begin position="23"/>
        <end position="628"/>
    </location>
</feature>
<keyword evidence="3" id="KW-0479">Metal-binding</keyword>
<dbReference type="RefSeq" id="WP_345318815.1">
    <property type="nucleotide sequence ID" value="NZ_BAABGA010000006.1"/>
</dbReference>
<protein>
    <submittedName>
        <fullName evidence="9">Sulfatase</fullName>
    </submittedName>
</protein>
<evidence type="ECO:0000256" key="2">
    <source>
        <dbReference type="ARBA" id="ARBA00008779"/>
    </source>
</evidence>
<dbReference type="InterPro" id="IPR050738">
    <property type="entry name" value="Sulfatase"/>
</dbReference>
<keyword evidence="5" id="KW-0378">Hydrolase</keyword>
<dbReference type="PROSITE" id="PS00149">
    <property type="entry name" value="SULFATASE_2"/>
    <property type="match status" value="1"/>
</dbReference>
<comment type="similarity">
    <text evidence="2">Belongs to the sulfatase family.</text>
</comment>
<dbReference type="PANTHER" id="PTHR42693:SF42">
    <property type="entry name" value="ARYLSULFATASE G"/>
    <property type="match status" value="1"/>
</dbReference>
<keyword evidence="4 7" id="KW-0732">Signal</keyword>
<name>A0ABP8M612_9BACT</name>
<evidence type="ECO:0000256" key="5">
    <source>
        <dbReference type="ARBA" id="ARBA00022801"/>
    </source>
</evidence>
<keyword evidence="10" id="KW-1185">Reference proteome</keyword>
<reference evidence="10" key="1">
    <citation type="journal article" date="2019" name="Int. J. Syst. Evol. Microbiol.">
        <title>The Global Catalogue of Microorganisms (GCM) 10K type strain sequencing project: providing services to taxonomists for standard genome sequencing and annotation.</title>
        <authorList>
            <consortium name="The Broad Institute Genomics Platform"/>
            <consortium name="The Broad Institute Genome Sequencing Center for Infectious Disease"/>
            <person name="Wu L."/>
            <person name="Ma J."/>
        </authorList>
    </citation>
    <scope>NUCLEOTIDE SEQUENCE [LARGE SCALE GENOMIC DNA]</scope>
    <source>
        <strain evidence="10">JCM 17759</strain>
    </source>
</reference>
<accession>A0ABP8M612</accession>
<organism evidence="9 10">
    <name type="scientific">Novipirellula rosea</name>
    <dbReference type="NCBI Taxonomy" id="1031540"/>
    <lineage>
        <taxon>Bacteria</taxon>
        <taxon>Pseudomonadati</taxon>
        <taxon>Planctomycetota</taxon>
        <taxon>Planctomycetia</taxon>
        <taxon>Pirellulales</taxon>
        <taxon>Pirellulaceae</taxon>
        <taxon>Novipirellula</taxon>
    </lineage>
</organism>
<dbReference type="CDD" id="cd16144">
    <property type="entry name" value="ARS_like"/>
    <property type="match status" value="1"/>
</dbReference>
<proteinExistence type="inferred from homology"/>
<comment type="cofactor">
    <cofactor evidence="1">
        <name>Ca(2+)</name>
        <dbReference type="ChEBI" id="CHEBI:29108"/>
    </cofactor>
</comment>
<feature type="domain" description="Sulfatase N-terminal" evidence="8">
    <location>
        <begin position="30"/>
        <end position="382"/>
    </location>
</feature>
<evidence type="ECO:0000313" key="10">
    <source>
        <dbReference type="Proteomes" id="UP001500840"/>
    </source>
</evidence>
<evidence type="ECO:0000256" key="4">
    <source>
        <dbReference type="ARBA" id="ARBA00022729"/>
    </source>
</evidence>
<feature type="signal peptide" evidence="7">
    <location>
        <begin position="1"/>
        <end position="22"/>
    </location>
</feature>
<comment type="caution">
    <text evidence="9">The sequence shown here is derived from an EMBL/GenBank/DDBJ whole genome shotgun (WGS) entry which is preliminary data.</text>
</comment>
<gene>
    <name evidence="9" type="ORF">GCM10023156_03480</name>
</gene>
<sequence>MNIKKHFSLLIVAALFVGVAFADEGRPEKPNVLLVLADDLGWQDVKCYDIDEPSPYETPNIDGLAKEGVMFWQGYSPAPVCAPARCAILSGIHPARAQKTNVRGGTPPAPRHLLASRVMDPWQTARLSMDEPTIAQVLQENGYATGHSGKWHMNMTPKSEPLPKDVGFDWSRESMGVARDMIPNRVKGFSSDAADDPWQLDAKGYPKNEIFEDAVDFMEEHRDQPFFLFCAARLVHAPIQTRSKALLEKYCKKLGVPFPKGPGPIALPGQQNPYYCAMVEEFDKYVGDLLSYLDTTEDPRWPGHKLRENTYIIFTSDNGGMEQLRGDVITDNYPLDGGKIRLEEGGTRVPLIIVGPNIPAHTQTDVMANGLDFFPTILTMTGTVAPENQHFDGCDLFPLLTQSPQDPALVKQQDGRVRDSMMWHFPHGVAMYSTLRVGDFKLVRNYDTVNNPQIDSELELYQLYETRDGASRRVDIEESKNLASSMPEKAQQLNAQLTELLTEMNASYAYFNPAYNGDLPHKQNVPTVTSEKRVGNVARAKFKENGARVVRAQLMYTTLGGDPNEEWFSAPAVVEDGTVVASLPAGTTHYIFNIIDENNYLVSYPPVKSQLHYIKKNQYSADALSALR</sequence>